<dbReference type="PANTHER" id="PTHR42852">
    <property type="entry name" value="THIOL:DISULFIDE INTERCHANGE PROTEIN DSBE"/>
    <property type="match status" value="1"/>
</dbReference>
<dbReference type="InterPro" id="IPR050553">
    <property type="entry name" value="Thioredoxin_ResA/DsbE_sf"/>
</dbReference>
<accession>A0A382FQW0</accession>
<proteinExistence type="predicted"/>
<dbReference type="Pfam" id="PF08534">
    <property type="entry name" value="Redoxin"/>
    <property type="match status" value="1"/>
</dbReference>
<dbReference type="PROSITE" id="PS51352">
    <property type="entry name" value="THIOREDOXIN_2"/>
    <property type="match status" value="1"/>
</dbReference>
<feature type="domain" description="Thioredoxin" evidence="1">
    <location>
        <begin position="19"/>
        <end position="160"/>
    </location>
</feature>
<dbReference type="Gene3D" id="3.40.30.10">
    <property type="entry name" value="Glutaredoxin"/>
    <property type="match status" value="1"/>
</dbReference>
<gene>
    <name evidence="2" type="ORF">METZ01_LOCUS217913</name>
</gene>
<protein>
    <recommendedName>
        <fullName evidence="1">Thioredoxin domain-containing protein</fullName>
    </recommendedName>
</protein>
<dbReference type="SUPFAM" id="SSF52833">
    <property type="entry name" value="Thioredoxin-like"/>
    <property type="match status" value="1"/>
</dbReference>
<evidence type="ECO:0000259" key="1">
    <source>
        <dbReference type="PROSITE" id="PS51352"/>
    </source>
</evidence>
<sequence length="164" mass="18259">MRPALILICLLGSLAGIAAIEGETAPEFSLPELNSETHHQLSDLQGKVVYLDFWASWCAPCRVSFPEIIKLKQDLADKPFEVIAITVDENPEAANRFLGRYDVPYPILHDSDGEWAARYRLPGMPTSFVIDRDGVIRLRHSGFKPGDMAIIREKIENLLAADGL</sequence>
<dbReference type="GO" id="GO:0016491">
    <property type="term" value="F:oxidoreductase activity"/>
    <property type="evidence" value="ECO:0007669"/>
    <property type="project" value="InterPro"/>
</dbReference>
<dbReference type="AlphaFoldDB" id="A0A382FQW0"/>
<reference evidence="2" key="1">
    <citation type="submission" date="2018-05" db="EMBL/GenBank/DDBJ databases">
        <authorList>
            <person name="Lanie J.A."/>
            <person name="Ng W.-L."/>
            <person name="Kazmierczak K.M."/>
            <person name="Andrzejewski T.M."/>
            <person name="Davidsen T.M."/>
            <person name="Wayne K.J."/>
            <person name="Tettelin H."/>
            <person name="Glass J.I."/>
            <person name="Rusch D."/>
            <person name="Podicherti R."/>
            <person name="Tsui H.-C.T."/>
            <person name="Winkler M.E."/>
        </authorList>
    </citation>
    <scope>NUCLEOTIDE SEQUENCE</scope>
</reference>
<organism evidence="2">
    <name type="scientific">marine metagenome</name>
    <dbReference type="NCBI Taxonomy" id="408172"/>
    <lineage>
        <taxon>unclassified sequences</taxon>
        <taxon>metagenomes</taxon>
        <taxon>ecological metagenomes</taxon>
    </lineage>
</organism>
<dbReference type="EMBL" id="UINC01051199">
    <property type="protein sequence ID" value="SVB65059.1"/>
    <property type="molecule type" value="Genomic_DNA"/>
</dbReference>
<dbReference type="InterPro" id="IPR013766">
    <property type="entry name" value="Thioredoxin_domain"/>
</dbReference>
<dbReference type="CDD" id="cd02966">
    <property type="entry name" value="TlpA_like_family"/>
    <property type="match status" value="1"/>
</dbReference>
<dbReference type="PANTHER" id="PTHR42852:SF17">
    <property type="entry name" value="THIOREDOXIN-LIKE PROTEIN HI_1115"/>
    <property type="match status" value="1"/>
</dbReference>
<evidence type="ECO:0000313" key="2">
    <source>
        <dbReference type="EMBL" id="SVB65059.1"/>
    </source>
</evidence>
<dbReference type="InterPro" id="IPR013740">
    <property type="entry name" value="Redoxin"/>
</dbReference>
<name>A0A382FQW0_9ZZZZ</name>
<dbReference type="InterPro" id="IPR036249">
    <property type="entry name" value="Thioredoxin-like_sf"/>
</dbReference>